<evidence type="ECO:0000256" key="2">
    <source>
        <dbReference type="ARBA" id="ARBA00007613"/>
    </source>
</evidence>
<evidence type="ECO:0000313" key="9">
    <source>
        <dbReference type="EMBL" id="PSI01407.1"/>
    </source>
</evidence>
<dbReference type="SUPFAM" id="SSF56954">
    <property type="entry name" value="Outer membrane efflux proteins (OEP)"/>
    <property type="match status" value="1"/>
</dbReference>
<dbReference type="PANTHER" id="PTHR30026">
    <property type="entry name" value="OUTER MEMBRANE PROTEIN TOLC"/>
    <property type="match status" value="1"/>
</dbReference>
<organism evidence="9 10">
    <name type="scientific">Synechococcus lacustris str. Tous</name>
    <dbReference type="NCBI Taxonomy" id="1910958"/>
    <lineage>
        <taxon>Bacteria</taxon>
        <taxon>Bacillati</taxon>
        <taxon>Cyanobacteriota</taxon>
        <taxon>Cyanophyceae</taxon>
        <taxon>Synechococcales</taxon>
        <taxon>Synechococcaceae</taxon>
        <taxon>Synechococcus</taxon>
    </lineage>
</organism>
<dbReference type="AlphaFoldDB" id="A0A2P7EDW9"/>
<evidence type="ECO:0000256" key="8">
    <source>
        <dbReference type="SAM" id="SignalP"/>
    </source>
</evidence>
<keyword evidence="10" id="KW-1185">Reference proteome</keyword>
<evidence type="ECO:0000256" key="4">
    <source>
        <dbReference type="ARBA" id="ARBA00022452"/>
    </source>
</evidence>
<dbReference type="Pfam" id="PF02321">
    <property type="entry name" value="OEP"/>
    <property type="match status" value="1"/>
</dbReference>
<protein>
    <submittedName>
        <fullName evidence="9">TolC family protein</fullName>
    </submittedName>
</protein>
<proteinExistence type="inferred from homology"/>
<keyword evidence="6" id="KW-0472">Membrane</keyword>
<reference evidence="10" key="1">
    <citation type="submission" date="2018-03" db="EMBL/GenBank/DDBJ databases">
        <title>Ecological and genomic features of two cosmopolitan and abundant freshwater picocyanobacteria.</title>
        <authorList>
            <person name="Cabello-Yeves P.J."/>
            <person name="Picazo A."/>
            <person name="Camacho A."/>
            <person name="Callieri C."/>
            <person name="Rosselli R."/>
            <person name="Roda-Garcia J."/>
            <person name="Coutinho F.H."/>
            <person name="Rodriguez-Valera F."/>
        </authorList>
    </citation>
    <scope>NUCLEOTIDE SEQUENCE [LARGE SCALE GENOMIC DNA]</scope>
    <source>
        <strain evidence="10">Tous</strain>
    </source>
</reference>
<accession>A0A2P7EDW9</accession>
<keyword evidence="4" id="KW-1134">Transmembrane beta strand</keyword>
<keyword evidence="8" id="KW-0732">Signal</keyword>
<dbReference type="InterPro" id="IPR003423">
    <property type="entry name" value="OMP_efflux"/>
</dbReference>
<dbReference type="PANTHER" id="PTHR30026:SF21">
    <property type="entry name" value="SLR1270 PROTEIN"/>
    <property type="match status" value="1"/>
</dbReference>
<name>A0A2P7EDW9_9SYNE</name>
<feature type="chain" id="PRO_5015153155" evidence="8">
    <location>
        <begin position="21"/>
        <end position="561"/>
    </location>
</feature>
<dbReference type="RefSeq" id="WP_106500132.1">
    <property type="nucleotide sequence ID" value="NZ_PXVC01000032.1"/>
</dbReference>
<evidence type="ECO:0000313" key="10">
    <source>
        <dbReference type="Proteomes" id="UP000240206"/>
    </source>
</evidence>
<evidence type="ECO:0000256" key="7">
    <source>
        <dbReference type="ARBA" id="ARBA00023237"/>
    </source>
</evidence>
<evidence type="ECO:0000256" key="5">
    <source>
        <dbReference type="ARBA" id="ARBA00022692"/>
    </source>
</evidence>
<feature type="signal peptide" evidence="8">
    <location>
        <begin position="1"/>
        <end position="20"/>
    </location>
</feature>
<evidence type="ECO:0000256" key="6">
    <source>
        <dbReference type="ARBA" id="ARBA00023136"/>
    </source>
</evidence>
<dbReference type="GO" id="GO:1990281">
    <property type="term" value="C:efflux pump complex"/>
    <property type="evidence" value="ECO:0007669"/>
    <property type="project" value="TreeGrafter"/>
</dbReference>
<dbReference type="Proteomes" id="UP000240206">
    <property type="component" value="Unassembled WGS sequence"/>
</dbReference>
<comment type="similarity">
    <text evidence="2">Belongs to the outer membrane factor (OMF) (TC 1.B.17) family.</text>
</comment>
<keyword evidence="3" id="KW-0813">Transport</keyword>
<dbReference type="Gene3D" id="1.20.1600.10">
    <property type="entry name" value="Outer membrane efflux proteins (OEP)"/>
    <property type="match status" value="1"/>
</dbReference>
<dbReference type="GO" id="GO:0009279">
    <property type="term" value="C:cell outer membrane"/>
    <property type="evidence" value="ECO:0007669"/>
    <property type="project" value="UniProtKB-SubCell"/>
</dbReference>
<dbReference type="EMBL" id="PXVC01000032">
    <property type="protein sequence ID" value="PSI01407.1"/>
    <property type="molecule type" value="Genomic_DNA"/>
</dbReference>
<gene>
    <name evidence="9" type="ORF">C7K08_08075</name>
</gene>
<sequence length="561" mass="60763">MTAAILVAASLGLAMVGPLAQIQAKAPAASAALLRQLGQLERELGQLDRALGEIPNSKETSLASLADAPSGSLLAPANSAIPNQADALTIRQELHLTLAQAQELALINDLALKERQAQINESQGYVQSAKGLFAPTIGFRARGGYSQQSQYNFAPQNNFSLYPEYSSVSQANGSSIKTYAPSASFRVTSDGWNALTTGFADISAGLRLDYNLLDLSRGPTLAARQAQRQEAIARYGDQLRATQLAVSSSFYRLQLAQQLVRIREAVLANDLVIQSQVKALKQAGLVPRLDQYRIEARSQEGKRRLLQAMADRRSSQRELSNLLNVAFNTTISAAGPINLQPPWPLSLENTLVQGFYQNPQLLALKAARDALLRQADSQAAQLLPNLGLFAEGGYGQNNISNFGVKLQGCCAATHIPIVQNQQADWAAGLRFNWRLFDGGVTSGQVAASRAAAERLSLASARERNRIRQELESAFFYYEASLAQVVAARYGYRAAREALRDARARYGVGLADYSDVSDSLRQLTVAMEAKAEAITQANLSYARLLRELSPPLNQLDSLATNN</sequence>
<dbReference type="GO" id="GO:0015288">
    <property type="term" value="F:porin activity"/>
    <property type="evidence" value="ECO:0007669"/>
    <property type="project" value="TreeGrafter"/>
</dbReference>
<dbReference type="STRING" id="1910958.BTM30_03240"/>
<evidence type="ECO:0000256" key="3">
    <source>
        <dbReference type="ARBA" id="ARBA00022448"/>
    </source>
</evidence>
<evidence type="ECO:0000256" key="1">
    <source>
        <dbReference type="ARBA" id="ARBA00004442"/>
    </source>
</evidence>
<comment type="caution">
    <text evidence="9">The sequence shown here is derived from an EMBL/GenBank/DDBJ whole genome shotgun (WGS) entry which is preliminary data.</text>
</comment>
<dbReference type="GO" id="GO:0015562">
    <property type="term" value="F:efflux transmembrane transporter activity"/>
    <property type="evidence" value="ECO:0007669"/>
    <property type="project" value="InterPro"/>
</dbReference>
<dbReference type="InterPro" id="IPR051906">
    <property type="entry name" value="TolC-like"/>
</dbReference>
<keyword evidence="7" id="KW-0998">Cell outer membrane</keyword>
<comment type="subcellular location">
    <subcellularLocation>
        <location evidence="1">Cell outer membrane</location>
    </subcellularLocation>
</comment>
<keyword evidence="5" id="KW-0812">Transmembrane</keyword>